<gene>
    <name evidence="7" type="ORF">ONE63_006843</name>
</gene>
<dbReference type="Proteomes" id="UP001075354">
    <property type="component" value="Chromosome 4"/>
</dbReference>
<sequence length="178" mass="19579">MVDLSNVTNKPLKLVFLVHFVLITWGVQGFWSPDSFLFYNSLFILTLLWAIHNKESDDPLQIALIINALSILFDVIVLAVYFPTNFRTSERFSVAMTILNLVIRPLTCVILCRLSSERGADFPGRGTFGDIFGRGDSVAPGRPRAAYDDIDNPSGHQSVPGVVTVDGSGGKQPPPYHG</sequence>
<accession>A0AAV7XUE0</accession>
<comment type="subcellular location">
    <subcellularLocation>
        <location evidence="1">Membrane</location>
        <topology evidence="1">Multi-pass membrane protein</topology>
    </subcellularLocation>
</comment>
<keyword evidence="2 6" id="KW-0812">Transmembrane</keyword>
<dbReference type="SMART" id="SM00805">
    <property type="entry name" value="AGTRAP"/>
    <property type="match status" value="1"/>
</dbReference>
<evidence type="ECO:0008006" key="9">
    <source>
        <dbReference type="Google" id="ProtNLM"/>
    </source>
</evidence>
<proteinExistence type="predicted"/>
<dbReference type="PANTHER" id="PTHR16521:SF3">
    <property type="entry name" value="TYPE-1 ANGIOTENSIN II RECEPTOR-ASSOCIATED PROTEIN"/>
    <property type="match status" value="1"/>
</dbReference>
<evidence type="ECO:0000256" key="4">
    <source>
        <dbReference type="ARBA" id="ARBA00023136"/>
    </source>
</evidence>
<comment type="caution">
    <text evidence="7">The sequence shown here is derived from an EMBL/GenBank/DDBJ whole genome shotgun (WGS) entry which is preliminary data.</text>
</comment>
<dbReference type="PANTHER" id="PTHR16521">
    <property type="entry name" value="TYPE-1 ANGIOTENSIN II RECEPTOR-ASSOCIATED PROTEIN"/>
    <property type="match status" value="1"/>
</dbReference>
<name>A0AAV7XUE0_9NEOP</name>
<keyword evidence="3 6" id="KW-1133">Transmembrane helix</keyword>
<feature type="transmembrane region" description="Helical" evidence="6">
    <location>
        <begin position="94"/>
        <end position="112"/>
    </location>
</feature>
<evidence type="ECO:0000256" key="3">
    <source>
        <dbReference type="ARBA" id="ARBA00022989"/>
    </source>
</evidence>
<dbReference type="EMBL" id="JAPTSV010000004">
    <property type="protein sequence ID" value="KAJ1528431.1"/>
    <property type="molecule type" value="Genomic_DNA"/>
</dbReference>
<evidence type="ECO:0000256" key="1">
    <source>
        <dbReference type="ARBA" id="ARBA00004141"/>
    </source>
</evidence>
<reference evidence="7" key="1">
    <citation type="submission" date="2022-12" db="EMBL/GenBank/DDBJ databases">
        <title>Chromosome-level genome assembly of the bean flower thrips Megalurothrips usitatus.</title>
        <authorList>
            <person name="Ma L."/>
            <person name="Liu Q."/>
            <person name="Li H."/>
            <person name="Cai W."/>
        </authorList>
    </citation>
    <scope>NUCLEOTIDE SEQUENCE</scope>
    <source>
        <strain evidence="7">Cailab_2022a</strain>
    </source>
</reference>
<evidence type="ECO:0000313" key="8">
    <source>
        <dbReference type="Proteomes" id="UP001075354"/>
    </source>
</evidence>
<dbReference type="AlphaFoldDB" id="A0AAV7XUE0"/>
<evidence type="ECO:0000256" key="2">
    <source>
        <dbReference type="ARBA" id="ARBA00022692"/>
    </source>
</evidence>
<evidence type="ECO:0000256" key="6">
    <source>
        <dbReference type="SAM" id="Phobius"/>
    </source>
</evidence>
<protein>
    <recommendedName>
        <fullName evidence="9">Type-1 angiotensin II receptor-associated protein</fullName>
    </recommendedName>
</protein>
<feature type="transmembrane region" description="Helical" evidence="6">
    <location>
        <begin position="64"/>
        <end position="82"/>
    </location>
</feature>
<keyword evidence="8" id="KW-1185">Reference proteome</keyword>
<dbReference type="InterPro" id="IPR009436">
    <property type="entry name" value="AGTRAP"/>
</dbReference>
<dbReference type="GO" id="GO:0038166">
    <property type="term" value="P:angiotensin-activated signaling pathway"/>
    <property type="evidence" value="ECO:0007669"/>
    <property type="project" value="InterPro"/>
</dbReference>
<feature type="transmembrane region" description="Helical" evidence="6">
    <location>
        <begin position="36"/>
        <end position="52"/>
    </location>
</feature>
<evidence type="ECO:0000313" key="7">
    <source>
        <dbReference type="EMBL" id="KAJ1528431.1"/>
    </source>
</evidence>
<feature type="transmembrane region" description="Helical" evidence="6">
    <location>
        <begin position="12"/>
        <end position="30"/>
    </location>
</feature>
<evidence type="ECO:0000256" key="5">
    <source>
        <dbReference type="SAM" id="MobiDB-lite"/>
    </source>
</evidence>
<dbReference type="Pfam" id="PF06396">
    <property type="entry name" value="AGTRAP"/>
    <property type="match status" value="1"/>
</dbReference>
<dbReference type="GO" id="GO:0005886">
    <property type="term" value="C:plasma membrane"/>
    <property type="evidence" value="ECO:0007669"/>
    <property type="project" value="TreeGrafter"/>
</dbReference>
<organism evidence="7 8">
    <name type="scientific">Megalurothrips usitatus</name>
    <name type="common">bean blossom thrips</name>
    <dbReference type="NCBI Taxonomy" id="439358"/>
    <lineage>
        <taxon>Eukaryota</taxon>
        <taxon>Metazoa</taxon>
        <taxon>Ecdysozoa</taxon>
        <taxon>Arthropoda</taxon>
        <taxon>Hexapoda</taxon>
        <taxon>Insecta</taxon>
        <taxon>Pterygota</taxon>
        <taxon>Neoptera</taxon>
        <taxon>Paraneoptera</taxon>
        <taxon>Thysanoptera</taxon>
        <taxon>Terebrantia</taxon>
        <taxon>Thripoidea</taxon>
        <taxon>Thripidae</taxon>
        <taxon>Megalurothrips</taxon>
    </lineage>
</organism>
<feature type="region of interest" description="Disordered" evidence="5">
    <location>
        <begin position="143"/>
        <end position="178"/>
    </location>
</feature>
<keyword evidence="4 6" id="KW-0472">Membrane</keyword>